<dbReference type="SMART" id="SM00304">
    <property type="entry name" value="HAMP"/>
    <property type="match status" value="1"/>
</dbReference>
<name>A0A2N8T7X1_STUST</name>
<keyword evidence="1" id="KW-0472">Membrane</keyword>
<dbReference type="InterPro" id="IPR000160">
    <property type="entry name" value="GGDEF_dom"/>
</dbReference>
<dbReference type="PROSITE" id="PS50887">
    <property type="entry name" value="GGDEF"/>
    <property type="match status" value="1"/>
</dbReference>
<evidence type="ECO:0008006" key="7">
    <source>
        <dbReference type="Google" id="ProtNLM"/>
    </source>
</evidence>
<accession>A0A2N8T7X1</accession>
<protein>
    <recommendedName>
        <fullName evidence="7">EAL domain-containing protein</fullName>
    </recommendedName>
</protein>
<reference evidence="5 6" key="1">
    <citation type="submission" date="2018-01" db="EMBL/GenBank/DDBJ databases">
        <title>Denitrification phenotypes of diverse strains of Pseudomonas stutzeri.</title>
        <authorList>
            <person name="Milligan D.A."/>
            <person name="Bergaust L."/>
            <person name="Bakken L.R."/>
            <person name="Frostegard A."/>
        </authorList>
    </citation>
    <scope>NUCLEOTIDE SEQUENCE [LARGE SCALE GENOMIC DNA]</scope>
    <source>
        <strain evidence="5 6">24a75</strain>
    </source>
</reference>
<dbReference type="Pfam" id="PF00990">
    <property type="entry name" value="GGDEF"/>
    <property type="match status" value="1"/>
</dbReference>
<dbReference type="Pfam" id="PF00672">
    <property type="entry name" value="HAMP"/>
    <property type="match status" value="1"/>
</dbReference>
<feature type="transmembrane region" description="Helical" evidence="1">
    <location>
        <begin position="152"/>
        <end position="170"/>
    </location>
</feature>
<dbReference type="Pfam" id="PF00563">
    <property type="entry name" value="EAL"/>
    <property type="match status" value="1"/>
</dbReference>
<dbReference type="PROSITE" id="PS50883">
    <property type="entry name" value="EAL"/>
    <property type="match status" value="1"/>
</dbReference>
<dbReference type="SMART" id="SM00052">
    <property type="entry name" value="EAL"/>
    <property type="match status" value="1"/>
</dbReference>
<dbReference type="InterPro" id="IPR003660">
    <property type="entry name" value="HAMP_dom"/>
</dbReference>
<feature type="domain" description="EAL" evidence="2">
    <location>
        <begin position="408"/>
        <end position="656"/>
    </location>
</feature>
<dbReference type="SUPFAM" id="SSF141868">
    <property type="entry name" value="EAL domain-like"/>
    <property type="match status" value="1"/>
</dbReference>
<feature type="domain" description="HAMP" evidence="3">
    <location>
        <begin position="171"/>
        <end position="223"/>
    </location>
</feature>
<dbReference type="Gene3D" id="6.20.270.20">
    <property type="entry name" value="LapD/MoxY periplasmic domain"/>
    <property type="match status" value="1"/>
</dbReference>
<dbReference type="CDD" id="cd06225">
    <property type="entry name" value="HAMP"/>
    <property type="match status" value="1"/>
</dbReference>
<dbReference type="NCBIfam" id="TIGR00254">
    <property type="entry name" value="GGDEF"/>
    <property type="match status" value="1"/>
</dbReference>
<dbReference type="GO" id="GO:0016020">
    <property type="term" value="C:membrane"/>
    <property type="evidence" value="ECO:0007669"/>
    <property type="project" value="InterPro"/>
</dbReference>
<evidence type="ECO:0000256" key="1">
    <source>
        <dbReference type="SAM" id="Phobius"/>
    </source>
</evidence>
<dbReference type="AlphaFoldDB" id="A0A2N8T7X1"/>
<dbReference type="EMBL" id="POUT01000002">
    <property type="protein sequence ID" value="PNG10851.1"/>
    <property type="molecule type" value="Genomic_DNA"/>
</dbReference>
<evidence type="ECO:0000259" key="3">
    <source>
        <dbReference type="PROSITE" id="PS50885"/>
    </source>
</evidence>
<keyword evidence="1" id="KW-0812">Transmembrane</keyword>
<dbReference type="Proteomes" id="UP000236023">
    <property type="component" value="Unassembled WGS sequence"/>
</dbReference>
<comment type="caution">
    <text evidence="5">The sequence shown here is derived from an EMBL/GenBank/DDBJ whole genome shotgun (WGS) entry which is preliminary data.</text>
</comment>
<dbReference type="Gene3D" id="3.30.110.200">
    <property type="match status" value="1"/>
</dbReference>
<organism evidence="5 6">
    <name type="scientific">Stutzerimonas stutzeri</name>
    <name type="common">Pseudomonas stutzeri</name>
    <dbReference type="NCBI Taxonomy" id="316"/>
    <lineage>
        <taxon>Bacteria</taxon>
        <taxon>Pseudomonadati</taxon>
        <taxon>Pseudomonadota</taxon>
        <taxon>Gammaproteobacteria</taxon>
        <taxon>Pseudomonadales</taxon>
        <taxon>Pseudomonadaceae</taxon>
        <taxon>Stutzerimonas</taxon>
    </lineage>
</organism>
<proteinExistence type="predicted"/>
<dbReference type="Gene3D" id="3.30.70.270">
    <property type="match status" value="1"/>
</dbReference>
<dbReference type="GO" id="GO:0071111">
    <property type="term" value="F:cyclic-guanylate-specific phosphodiesterase activity"/>
    <property type="evidence" value="ECO:0007669"/>
    <property type="project" value="InterPro"/>
</dbReference>
<keyword evidence="1" id="KW-1133">Transmembrane helix</keyword>
<dbReference type="RefSeq" id="WP_102893699.1">
    <property type="nucleotide sequence ID" value="NZ_JAMOHU010000008.1"/>
</dbReference>
<dbReference type="InterPro" id="IPR032244">
    <property type="entry name" value="LapD_MoxY_N"/>
</dbReference>
<dbReference type="InterPro" id="IPR035919">
    <property type="entry name" value="EAL_sf"/>
</dbReference>
<evidence type="ECO:0000259" key="4">
    <source>
        <dbReference type="PROSITE" id="PS50887"/>
    </source>
</evidence>
<dbReference type="Gene3D" id="3.20.20.450">
    <property type="entry name" value="EAL domain"/>
    <property type="match status" value="1"/>
</dbReference>
<dbReference type="SMART" id="SM00267">
    <property type="entry name" value="GGDEF"/>
    <property type="match status" value="1"/>
</dbReference>
<dbReference type="PANTHER" id="PTHR33121">
    <property type="entry name" value="CYCLIC DI-GMP PHOSPHODIESTERASE PDEF"/>
    <property type="match status" value="1"/>
</dbReference>
<dbReference type="InterPro" id="IPR050706">
    <property type="entry name" value="Cyclic-di-GMP_PDE-like"/>
</dbReference>
<feature type="domain" description="GGDEF" evidence="4">
    <location>
        <begin position="265"/>
        <end position="399"/>
    </location>
</feature>
<dbReference type="SUPFAM" id="SSF55073">
    <property type="entry name" value="Nucleotide cyclase"/>
    <property type="match status" value="1"/>
</dbReference>
<dbReference type="CDD" id="cd01949">
    <property type="entry name" value="GGDEF"/>
    <property type="match status" value="1"/>
</dbReference>
<sequence>MSLLKQLFLAICLFLVVAFTGSFIASVENSREQSLNQLRSHAQDAATALALSMTPHVDDPVMLELLVNSIFDSGYFSSIRVLRITDGSPIVERTANIQVQQVPDWFAALVDLPAQGGDALIMRGWEQAARIEVVSHPQFALAKLWDSTVATLLWLLACGLASALLGGWLLRSQLRPLDRMVDQAHAITQREFVTLPHLPRTPELRRVVQAMNQMVEKLKMLFAEEAERSEKLRQQAYQDDLTGLANRRLLELRLATQLSPAEHHAEGYLLLLQIHDLNGLNQRYGGQFSDRLIVAIGELLMRLKTRHGRAEWLAARNRGSEFVLLAPGLHRDEVAPLVTALCAELETLRPTGSSDGIPVAHIGVAAFRPGEEPHDVLERADQALSQAQAGDSGWLLLEGHWTQPLHDQHGWHDALNQALSESALLLYVQPVALAAEPGRILHHKVLARLPVSSGEPLSAGQFLPWLERLGWAARFDQIMLELVLTRLKTTPQPLALSLSAATLRDARHLQQVLAMLRSNPAEAGMLTLELNAHDLPIDTHLQQWSQKIRATGTRLGLQHFGGDFSKIGNLAHLGLAHVKIDGAYIRAIDQDEDKRLFIEAIYRTTNSIDLPLIAEMVETDGELQVLAGMGVRGVMGHLIGAPRLWEARLKQDSASDS</sequence>
<dbReference type="InterPro" id="IPR029787">
    <property type="entry name" value="Nucleotide_cyclase"/>
</dbReference>
<dbReference type="PANTHER" id="PTHR33121:SF23">
    <property type="entry name" value="CYCLIC DI-GMP PHOSPHODIESTERASE PDEB"/>
    <property type="match status" value="1"/>
</dbReference>
<dbReference type="GO" id="GO:0007165">
    <property type="term" value="P:signal transduction"/>
    <property type="evidence" value="ECO:0007669"/>
    <property type="project" value="InterPro"/>
</dbReference>
<dbReference type="CDD" id="cd01948">
    <property type="entry name" value="EAL"/>
    <property type="match status" value="1"/>
</dbReference>
<evidence type="ECO:0000313" key="6">
    <source>
        <dbReference type="Proteomes" id="UP000236023"/>
    </source>
</evidence>
<dbReference type="InterPro" id="IPR043128">
    <property type="entry name" value="Rev_trsase/Diguanyl_cyclase"/>
</dbReference>
<gene>
    <name evidence="5" type="ORF">CXK94_06530</name>
</gene>
<dbReference type="InterPro" id="IPR001633">
    <property type="entry name" value="EAL_dom"/>
</dbReference>
<dbReference type="PROSITE" id="PS50885">
    <property type="entry name" value="HAMP"/>
    <property type="match status" value="1"/>
</dbReference>
<evidence type="ECO:0000313" key="5">
    <source>
        <dbReference type="EMBL" id="PNG10851.1"/>
    </source>
</evidence>
<dbReference type="InterPro" id="IPR042461">
    <property type="entry name" value="LapD_MoxY_peri_C"/>
</dbReference>
<evidence type="ECO:0000259" key="2">
    <source>
        <dbReference type="PROSITE" id="PS50883"/>
    </source>
</evidence>
<dbReference type="NCBIfam" id="NF045673">
    <property type="entry name" value="c-di-GMPRcptLapD"/>
    <property type="match status" value="1"/>
</dbReference>
<dbReference type="Pfam" id="PF16448">
    <property type="entry name" value="LapD_MoxY_N"/>
    <property type="match status" value="1"/>
</dbReference>